<dbReference type="PANTHER" id="PTHR33116:SF78">
    <property type="entry name" value="OS12G0587133 PROTEIN"/>
    <property type="match status" value="1"/>
</dbReference>
<gene>
    <name evidence="2" type="ORF">G6F64_012325</name>
</gene>
<evidence type="ECO:0000313" key="3">
    <source>
        <dbReference type="Proteomes" id="UP000716291"/>
    </source>
</evidence>
<name>A0A9P6WXH3_RHIOR</name>
<dbReference type="EMBL" id="JAANQT010003662">
    <property type="protein sequence ID" value="KAG1300850.1"/>
    <property type="molecule type" value="Genomic_DNA"/>
</dbReference>
<keyword evidence="3" id="KW-1185">Reference proteome</keyword>
<comment type="caution">
    <text evidence="2">The sequence shown here is derived from an EMBL/GenBank/DDBJ whole genome shotgun (WGS) entry which is preliminary data.</text>
</comment>
<dbReference type="PANTHER" id="PTHR33116">
    <property type="entry name" value="REVERSE TRANSCRIPTASE ZINC-BINDING DOMAIN-CONTAINING PROTEIN-RELATED-RELATED"/>
    <property type="match status" value="1"/>
</dbReference>
<evidence type="ECO:0000259" key="1">
    <source>
        <dbReference type="PROSITE" id="PS50878"/>
    </source>
</evidence>
<dbReference type="OrthoDB" id="2426083at2759"/>
<dbReference type="Pfam" id="PF00078">
    <property type="entry name" value="RVT_1"/>
    <property type="match status" value="1"/>
</dbReference>
<proteinExistence type="predicted"/>
<sequence length="514" mass="58935">MTKHEQGDPLSPILYNIALEPFLRSFTQDSQFSGYTLETLQELRIAQEPHTSVNIKFLCYADDTIVFVRDLRDLNRLNQLLHTYSQASNAKINYNKVQTLSMSDLTSLHSTRSLSVLGRATVANSLILAKCWYLLRVSPIPDEDISRIRTVISRFVNTNIFPKLSWNIFSLPKQQGGLGILDPKIQQAALYFKWIKFVLHQGNHPTTVSLCLRIHLKNSFGTPYHEIPLLLKEGRDTYKPKLLYICNLLVKPLDLIDRDFGGMSRNPQACLLLPIQAVFVSSTGSFRFPRICKDMSVSDVFMYNNELDIIQRRTIDNIDQRYRRSVNKLIRAIASGSLQIFYFFGKHCYSNTNTGVSTSLGNTSPSLFTSFIDCLKFHLPSAYNRRATHPTIPCANWLAFWSLSPTCIERNFIYRLIHRKIPHKDCLYHLLSRPGISPYCSICVVSIDSIDHFFFSCPLKYLVWQEVIREFLWPTLDIAKIRHALCSLDFSEVSYCLNPKLDGDIVLIISLSAI</sequence>
<dbReference type="InterPro" id="IPR043502">
    <property type="entry name" value="DNA/RNA_pol_sf"/>
</dbReference>
<dbReference type="SUPFAM" id="SSF56672">
    <property type="entry name" value="DNA/RNA polymerases"/>
    <property type="match status" value="1"/>
</dbReference>
<reference evidence="2" key="1">
    <citation type="journal article" date="2020" name="Microb. Genom.">
        <title>Genetic diversity of clinical and environmental Mucorales isolates obtained from an investigation of mucormycosis cases among solid organ transplant recipients.</title>
        <authorList>
            <person name="Nguyen M.H."/>
            <person name="Kaul D."/>
            <person name="Muto C."/>
            <person name="Cheng S.J."/>
            <person name="Richter R.A."/>
            <person name="Bruno V.M."/>
            <person name="Liu G."/>
            <person name="Beyhan S."/>
            <person name="Sundermann A.J."/>
            <person name="Mounaud S."/>
            <person name="Pasculle A.W."/>
            <person name="Nierman W.C."/>
            <person name="Driscoll E."/>
            <person name="Cumbie R."/>
            <person name="Clancy C.J."/>
            <person name="Dupont C.L."/>
        </authorList>
    </citation>
    <scope>NUCLEOTIDE SEQUENCE</scope>
    <source>
        <strain evidence="2">GL11</strain>
    </source>
</reference>
<accession>A0A9P6WXH3</accession>
<dbReference type="AlphaFoldDB" id="A0A9P6WXH3"/>
<evidence type="ECO:0000313" key="2">
    <source>
        <dbReference type="EMBL" id="KAG1300850.1"/>
    </source>
</evidence>
<organism evidence="2 3">
    <name type="scientific">Rhizopus oryzae</name>
    <name type="common">Mucormycosis agent</name>
    <name type="synonym">Rhizopus arrhizus var. delemar</name>
    <dbReference type="NCBI Taxonomy" id="64495"/>
    <lineage>
        <taxon>Eukaryota</taxon>
        <taxon>Fungi</taxon>
        <taxon>Fungi incertae sedis</taxon>
        <taxon>Mucoromycota</taxon>
        <taxon>Mucoromycotina</taxon>
        <taxon>Mucoromycetes</taxon>
        <taxon>Mucorales</taxon>
        <taxon>Mucorineae</taxon>
        <taxon>Rhizopodaceae</taxon>
        <taxon>Rhizopus</taxon>
    </lineage>
</organism>
<dbReference type="PROSITE" id="PS50878">
    <property type="entry name" value="RT_POL"/>
    <property type="match status" value="1"/>
</dbReference>
<protein>
    <recommendedName>
        <fullName evidence="1">Reverse transcriptase domain-containing protein</fullName>
    </recommendedName>
</protein>
<feature type="domain" description="Reverse transcriptase" evidence="1">
    <location>
        <begin position="1"/>
        <end position="121"/>
    </location>
</feature>
<dbReference type="Proteomes" id="UP000716291">
    <property type="component" value="Unassembled WGS sequence"/>
</dbReference>
<dbReference type="InterPro" id="IPR000477">
    <property type="entry name" value="RT_dom"/>
</dbReference>